<accession>A0A7S1KPV2</accession>
<dbReference type="InterPro" id="IPR041995">
    <property type="entry name" value="KOW_KIN17"/>
</dbReference>
<dbReference type="InterPro" id="IPR019447">
    <property type="entry name" value="DNA/RNA-bd_Kin17_WH-like_dom"/>
</dbReference>
<evidence type="ECO:0000313" key="5">
    <source>
        <dbReference type="EMBL" id="CAD9079277.1"/>
    </source>
</evidence>
<evidence type="ECO:0008006" key="6">
    <source>
        <dbReference type="Google" id="ProtNLM"/>
    </source>
</evidence>
<dbReference type="EMBL" id="HBGD01003038">
    <property type="protein sequence ID" value="CAD9079277.1"/>
    <property type="molecule type" value="Transcribed_RNA"/>
</dbReference>
<dbReference type="InterPro" id="IPR014722">
    <property type="entry name" value="Rib_uL2_dom2"/>
</dbReference>
<evidence type="ECO:0000256" key="2">
    <source>
        <dbReference type="SAM" id="MobiDB-lite"/>
    </source>
</evidence>
<dbReference type="GO" id="GO:0008270">
    <property type="term" value="F:zinc ion binding"/>
    <property type="evidence" value="ECO:0007669"/>
    <property type="project" value="InterPro"/>
</dbReference>
<protein>
    <recommendedName>
        <fullName evidence="6">C2H2-type domain-containing protein</fullName>
    </recommendedName>
</protein>
<reference evidence="5" key="1">
    <citation type="submission" date="2021-01" db="EMBL/GenBank/DDBJ databases">
        <authorList>
            <person name="Corre E."/>
            <person name="Pelletier E."/>
            <person name="Niang G."/>
            <person name="Scheremetjew M."/>
            <person name="Finn R."/>
            <person name="Kale V."/>
            <person name="Holt S."/>
            <person name="Cochrane G."/>
            <person name="Meng A."/>
            <person name="Brown T."/>
            <person name="Cohen L."/>
        </authorList>
    </citation>
    <scope>NUCLEOTIDE SEQUENCE</scope>
    <source>
        <strain evidence="5">WS</strain>
    </source>
</reference>
<dbReference type="AlphaFoldDB" id="A0A7S1KPV2"/>
<feature type="compositionally biased region" description="Low complexity" evidence="2">
    <location>
        <begin position="248"/>
        <end position="260"/>
    </location>
</feature>
<dbReference type="Gene3D" id="2.30.30.30">
    <property type="match status" value="1"/>
</dbReference>
<dbReference type="InterPro" id="IPR038254">
    <property type="entry name" value="KIN17_WH-like_sf"/>
</dbReference>
<evidence type="ECO:0000259" key="3">
    <source>
        <dbReference type="SMART" id="SM00451"/>
    </source>
</evidence>
<dbReference type="InterPro" id="IPR036236">
    <property type="entry name" value="Znf_C2H2_sf"/>
</dbReference>
<evidence type="ECO:0000259" key="4">
    <source>
        <dbReference type="SMART" id="SM01253"/>
    </source>
</evidence>
<dbReference type="GO" id="GO:0006974">
    <property type="term" value="P:DNA damage response"/>
    <property type="evidence" value="ECO:0007669"/>
    <property type="project" value="TreeGrafter"/>
</dbReference>
<name>A0A7S1KPV2_9EUKA</name>
<feature type="domain" description="DNA/RNA-binding protein Kin17 WH-like" evidence="4">
    <location>
        <begin position="53"/>
        <end position="180"/>
    </location>
</feature>
<dbReference type="InterPro" id="IPR003604">
    <property type="entry name" value="Matrin/U1-like-C_Znf_C2H2"/>
</dbReference>
<dbReference type="Gene3D" id="1.10.10.2030">
    <property type="entry name" value="DNA/RNA-binding protein Kin17, conserved domain"/>
    <property type="match status" value="1"/>
</dbReference>
<gene>
    <name evidence="5" type="ORF">PCOS0759_LOCUS2509</name>
</gene>
<feature type="region of interest" description="Disordered" evidence="2">
    <location>
        <begin position="153"/>
        <end position="212"/>
    </location>
</feature>
<dbReference type="PANTHER" id="PTHR12805">
    <property type="entry name" value="KIN17 KIN, ANTIGENIC DETERMINANT OF RECA PROTEIN HOMOLOG"/>
    <property type="match status" value="1"/>
</dbReference>
<proteinExistence type="inferred from homology"/>
<dbReference type="PANTHER" id="PTHR12805:SF0">
    <property type="entry name" value="DNA_RNA-BINDING PROTEIN KIN17"/>
    <property type="match status" value="1"/>
</dbReference>
<sequence>MSSSAFLTPKQIAKRLKSMAKGKEHLYCQFCQRQFRDNTTGFDTHKKSHEHLENVREFLKDPQSYIQQWSAQFEKMWNDIVTFRYRNKEVRVTVVYDEFTSMEEHVRLHATKWKELMGFVRDWAKRNKDKVTITNKAGSYFIKWDESNEEAAARRFGGESKKRKRTDLERHMSDIRRQVKAAKREEEEQQEEKIESTPENPAPTKEKASFGKISIESKPVGSKETLDAAPAVPASIFQLDASQHSPESTTSTTTSLSTTLAPPKPHFLPGIIVRVMNKKLDTGSYHKKKGTVLKIVTGKGRPLLQLEMQPSGDVIQVPEKQVETVIPNLNREVLCLKGEHRGHAGILVELQKKEFNGVIRLKESGKEVCVPYDDFSKKS</sequence>
<dbReference type="SMART" id="SM01253">
    <property type="entry name" value="Kin17_mid"/>
    <property type="match status" value="1"/>
</dbReference>
<dbReference type="GO" id="GO:0006260">
    <property type="term" value="P:DNA replication"/>
    <property type="evidence" value="ECO:0007669"/>
    <property type="project" value="TreeGrafter"/>
</dbReference>
<comment type="similarity">
    <text evidence="1">Belongs to the KIN17 family.</text>
</comment>
<dbReference type="SMART" id="SM00451">
    <property type="entry name" value="ZnF_U1"/>
    <property type="match status" value="1"/>
</dbReference>
<dbReference type="Pfam" id="PF25092">
    <property type="entry name" value="SH3_KIN17_C"/>
    <property type="match status" value="1"/>
</dbReference>
<organism evidence="5">
    <name type="scientific">Percolomonas cosmopolitus</name>
    <dbReference type="NCBI Taxonomy" id="63605"/>
    <lineage>
        <taxon>Eukaryota</taxon>
        <taxon>Discoba</taxon>
        <taxon>Heterolobosea</taxon>
        <taxon>Tetramitia</taxon>
        <taxon>Eutetramitia</taxon>
        <taxon>Percolomonadidae</taxon>
        <taxon>Percolomonas</taxon>
    </lineage>
</organism>
<dbReference type="SUPFAM" id="SSF57667">
    <property type="entry name" value="beta-beta-alpha zinc fingers"/>
    <property type="match status" value="1"/>
</dbReference>
<evidence type="ECO:0000256" key="1">
    <source>
        <dbReference type="ARBA" id="ARBA00008517"/>
    </source>
</evidence>
<dbReference type="Gene3D" id="2.30.30.140">
    <property type="match status" value="1"/>
</dbReference>
<dbReference type="InterPro" id="IPR037321">
    <property type="entry name" value="KIN17-like"/>
</dbReference>
<feature type="region of interest" description="Disordered" evidence="2">
    <location>
        <begin position="239"/>
        <end position="263"/>
    </location>
</feature>
<dbReference type="Pfam" id="PF10357">
    <property type="entry name" value="WH_KIN17"/>
    <property type="match status" value="1"/>
</dbReference>
<feature type="compositionally biased region" description="Basic and acidic residues" evidence="2">
    <location>
        <begin position="153"/>
        <end position="196"/>
    </location>
</feature>
<dbReference type="GO" id="GO:0005634">
    <property type="term" value="C:nucleus"/>
    <property type="evidence" value="ECO:0007669"/>
    <property type="project" value="TreeGrafter"/>
</dbReference>
<feature type="domain" description="U1-type" evidence="3">
    <location>
        <begin position="23"/>
        <end position="58"/>
    </location>
</feature>
<dbReference type="GO" id="GO:0003690">
    <property type="term" value="F:double-stranded DNA binding"/>
    <property type="evidence" value="ECO:0007669"/>
    <property type="project" value="TreeGrafter"/>
</dbReference>